<dbReference type="EMBL" id="UZAK01004040">
    <property type="protein sequence ID" value="VDO82564.1"/>
    <property type="molecule type" value="Genomic_DNA"/>
</dbReference>
<organism evidence="4">
    <name type="scientific">Schistosoma curassoni</name>
    <dbReference type="NCBI Taxonomy" id="6186"/>
    <lineage>
        <taxon>Eukaryota</taxon>
        <taxon>Metazoa</taxon>
        <taxon>Spiralia</taxon>
        <taxon>Lophotrochozoa</taxon>
        <taxon>Platyhelminthes</taxon>
        <taxon>Trematoda</taxon>
        <taxon>Digenea</taxon>
        <taxon>Strigeidida</taxon>
        <taxon>Schistosomatoidea</taxon>
        <taxon>Schistosomatidae</taxon>
        <taxon>Schistosoma</taxon>
    </lineage>
</organism>
<reference evidence="4" key="1">
    <citation type="submission" date="2016-06" db="UniProtKB">
        <authorList>
            <consortium name="WormBaseParasite"/>
        </authorList>
    </citation>
    <scope>IDENTIFICATION</scope>
</reference>
<keyword evidence="1" id="KW-0812">Transmembrane</keyword>
<protein>
    <submittedName>
        <fullName evidence="4">Secreted protein</fullName>
    </submittedName>
</protein>
<dbReference type="WBParaSite" id="SCUD_0000352401-mRNA-1">
    <property type="protein sequence ID" value="SCUD_0000352401-mRNA-1"/>
    <property type="gene ID" value="SCUD_0000352401"/>
</dbReference>
<accession>A0A183JLE3</accession>
<evidence type="ECO:0000256" key="1">
    <source>
        <dbReference type="SAM" id="Phobius"/>
    </source>
</evidence>
<keyword evidence="1" id="KW-1133">Transmembrane helix</keyword>
<feature type="transmembrane region" description="Helical" evidence="1">
    <location>
        <begin position="24"/>
        <end position="47"/>
    </location>
</feature>
<proteinExistence type="predicted"/>
<reference evidence="2 3" key="2">
    <citation type="submission" date="2018-11" db="EMBL/GenBank/DDBJ databases">
        <authorList>
            <consortium name="Pathogen Informatics"/>
        </authorList>
    </citation>
    <scope>NUCLEOTIDE SEQUENCE [LARGE SCALE GENOMIC DNA]</scope>
    <source>
        <strain evidence="2">Dakar</strain>
        <strain evidence="3">Dakar, Senegal</strain>
    </source>
</reference>
<dbReference type="Proteomes" id="UP000279833">
    <property type="component" value="Unassembled WGS sequence"/>
</dbReference>
<gene>
    <name evidence="2" type="ORF">SCUD_LOCUS3525</name>
</gene>
<sequence>MWSILAVTATSAFSASAGMLSVTAALPLLICLMGILISPIVGGPTLIGRSVFAALMSAGFSGAGRCKSSLKCSTHLFRCSSMLVITLPFLFFTGCSGLP</sequence>
<keyword evidence="1" id="KW-0472">Membrane</keyword>
<keyword evidence="3" id="KW-1185">Reference proteome</keyword>
<dbReference type="AlphaFoldDB" id="A0A183JLE3"/>
<evidence type="ECO:0000313" key="2">
    <source>
        <dbReference type="EMBL" id="VDO82564.1"/>
    </source>
</evidence>
<evidence type="ECO:0000313" key="4">
    <source>
        <dbReference type="WBParaSite" id="SCUD_0000352401-mRNA-1"/>
    </source>
</evidence>
<name>A0A183JLE3_9TREM</name>
<feature type="transmembrane region" description="Helical" evidence="1">
    <location>
        <begin position="75"/>
        <end position="94"/>
    </location>
</feature>
<evidence type="ECO:0000313" key="3">
    <source>
        <dbReference type="Proteomes" id="UP000279833"/>
    </source>
</evidence>